<dbReference type="Gene3D" id="3.40.630.10">
    <property type="entry name" value="Zn peptidases"/>
    <property type="match status" value="1"/>
</dbReference>
<name>A0ABW8ZCX5_9BURK</name>
<dbReference type="PANTHER" id="PTHR43270:SF8">
    <property type="entry name" value="DI- AND TRIPEPTIDASE DUG2-RELATED"/>
    <property type="match status" value="1"/>
</dbReference>
<evidence type="ECO:0000256" key="2">
    <source>
        <dbReference type="ARBA" id="ARBA00022723"/>
    </source>
</evidence>
<dbReference type="InterPro" id="IPR051458">
    <property type="entry name" value="Cyt/Met_Dipeptidase"/>
</dbReference>
<dbReference type="InterPro" id="IPR002933">
    <property type="entry name" value="Peptidase_M20"/>
</dbReference>
<gene>
    <name evidence="6" type="ORF">PQR63_21640</name>
</gene>
<evidence type="ECO:0000256" key="1">
    <source>
        <dbReference type="ARBA" id="ARBA00022670"/>
    </source>
</evidence>
<dbReference type="PANTHER" id="PTHR43270">
    <property type="entry name" value="BETA-ALA-HIS DIPEPTIDASE"/>
    <property type="match status" value="1"/>
</dbReference>
<proteinExistence type="predicted"/>
<dbReference type="Pfam" id="PF07687">
    <property type="entry name" value="M20_dimer"/>
    <property type="match status" value="1"/>
</dbReference>
<dbReference type="Proteomes" id="UP001629214">
    <property type="component" value="Unassembled WGS sequence"/>
</dbReference>
<evidence type="ECO:0000256" key="4">
    <source>
        <dbReference type="SAM" id="SignalP"/>
    </source>
</evidence>
<sequence length="524" mass="57029">MNIISRRSLRATCIASSVAVAMLASSSLFAADAPTTAQAATAAKATFKEWTEVLAIPNDSVVAADIQRNTAWFEQAFQRRGFRTQQLANDGRPMLFAELPGNKAGRPTVLFYAHLDGQAVTPSEWQQESPWKPTLKQRNAAGQWETLPIDQLYTANPNPEWRLFGRASADDKAPIMMMLAAFDALKTNGAAPAVNVKIILDSEEEKGSPSLGKVISEHQALLKSDLLVVLDGPMHASNLPTLVFGNRGVAQATLKVFGPRQDSHSGHYGNYAANPAQTMARLLASMKDDDGRVTVAGYYDAVKLDDESRRIMRAVPDDEVALRKRLGIAQAEKVGQNYQEAMQYPTLNVRGMQSADVGAKARTIVPGVAIAELDLRTVPETDPQVLLGLLKSHIEKQGFHLVKGEPTDDDRARYAKLASLDYAQVSASSMAVRTDLTSPIGKWLRSSFNKTYGKDPVQIRMMGGTVPTGAMVGALKIPFVIVPLVNADNNQHSANENMRLGNYIDGVRTLTGILTEPFEPFQSK</sequence>
<dbReference type="InterPro" id="IPR006311">
    <property type="entry name" value="TAT_signal"/>
</dbReference>
<evidence type="ECO:0000313" key="7">
    <source>
        <dbReference type="Proteomes" id="UP001629214"/>
    </source>
</evidence>
<feature type="signal peptide" evidence="4">
    <location>
        <begin position="1"/>
        <end position="30"/>
    </location>
</feature>
<feature type="domain" description="Peptidase M20 dimerisation" evidence="5">
    <location>
        <begin position="245"/>
        <end position="397"/>
    </location>
</feature>
<feature type="chain" id="PRO_5047346304" evidence="4">
    <location>
        <begin position="31"/>
        <end position="524"/>
    </location>
</feature>
<accession>A0ABW8ZCX5</accession>
<dbReference type="SUPFAM" id="SSF53187">
    <property type="entry name" value="Zn-dependent exopeptidases"/>
    <property type="match status" value="1"/>
</dbReference>
<protein>
    <submittedName>
        <fullName evidence="6">M20/M25/M40 family metallo-hydrolase</fullName>
    </submittedName>
</protein>
<dbReference type="InterPro" id="IPR011650">
    <property type="entry name" value="Peptidase_M20_dimer"/>
</dbReference>
<dbReference type="RefSeq" id="WP_408170043.1">
    <property type="nucleotide sequence ID" value="NZ_JAQQFR010000017.1"/>
</dbReference>
<organism evidence="6 7">
    <name type="scientific">Herbaspirillum rhizosphaerae</name>
    <dbReference type="NCBI Taxonomy" id="346179"/>
    <lineage>
        <taxon>Bacteria</taxon>
        <taxon>Pseudomonadati</taxon>
        <taxon>Pseudomonadota</taxon>
        <taxon>Betaproteobacteria</taxon>
        <taxon>Burkholderiales</taxon>
        <taxon>Oxalobacteraceae</taxon>
        <taxon>Herbaspirillum</taxon>
    </lineage>
</organism>
<keyword evidence="3" id="KW-0378">Hydrolase</keyword>
<evidence type="ECO:0000313" key="6">
    <source>
        <dbReference type="EMBL" id="MFL9881017.1"/>
    </source>
</evidence>
<evidence type="ECO:0000259" key="5">
    <source>
        <dbReference type="Pfam" id="PF07687"/>
    </source>
</evidence>
<dbReference type="Pfam" id="PF01546">
    <property type="entry name" value="Peptidase_M20"/>
    <property type="match status" value="1"/>
</dbReference>
<keyword evidence="7" id="KW-1185">Reference proteome</keyword>
<keyword evidence="2" id="KW-0479">Metal-binding</keyword>
<comment type="caution">
    <text evidence="6">The sequence shown here is derived from an EMBL/GenBank/DDBJ whole genome shotgun (WGS) entry which is preliminary data.</text>
</comment>
<keyword evidence="4" id="KW-0732">Signal</keyword>
<keyword evidence="1" id="KW-0645">Protease</keyword>
<dbReference type="PROSITE" id="PS51318">
    <property type="entry name" value="TAT"/>
    <property type="match status" value="1"/>
</dbReference>
<evidence type="ECO:0000256" key="3">
    <source>
        <dbReference type="ARBA" id="ARBA00022801"/>
    </source>
</evidence>
<dbReference type="Gene3D" id="3.30.70.360">
    <property type="match status" value="1"/>
</dbReference>
<reference evidence="6 7" key="1">
    <citation type="journal article" date="2024" name="Chem. Sci.">
        <title>Discovery of megapolipeptins by genome mining of a Burkholderiales bacteria collection.</title>
        <authorList>
            <person name="Paulo B.S."/>
            <person name="Recchia M.J.J."/>
            <person name="Lee S."/>
            <person name="Fergusson C.H."/>
            <person name="Romanowski S.B."/>
            <person name="Hernandez A."/>
            <person name="Krull N."/>
            <person name="Liu D.Y."/>
            <person name="Cavanagh H."/>
            <person name="Bos A."/>
            <person name="Gray C.A."/>
            <person name="Murphy B.T."/>
            <person name="Linington R.G."/>
            <person name="Eustaquio A.S."/>
        </authorList>
    </citation>
    <scope>NUCLEOTIDE SEQUENCE [LARGE SCALE GENOMIC DNA]</scope>
    <source>
        <strain evidence="6 7">RL21-008-BIB-B</strain>
    </source>
</reference>
<dbReference type="EMBL" id="JAQQFR010000017">
    <property type="protein sequence ID" value="MFL9881017.1"/>
    <property type="molecule type" value="Genomic_DNA"/>
</dbReference>